<dbReference type="EMBL" id="FKLO01000067">
    <property type="protein sequence ID" value="SAM69070.1"/>
    <property type="molecule type" value="Genomic_DNA"/>
</dbReference>
<sequence length="123" mass="13474">MRSERVWFGFFVILALTLNFGFVYGDISNPEHHDKLELFFAFIVSVVCTILKFGDRSHLGSLMLATSLVADVQLLGAIFAWTFSVSLLESSTMASIVSFTAGALLANLVSVILVVIEAATLRR</sequence>
<evidence type="ECO:0000256" key="1">
    <source>
        <dbReference type="SAM" id="Phobius"/>
    </source>
</evidence>
<evidence type="ECO:0000313" key="2">
    <source>
        <dbReference type="EMBL" id="SAM69070.1"/>
    </source>
</evidence>
<name>A0A1C3H5Y9_9GAMM</name>
<keyword evidence="1" id="KW-0812">Transmembrane</keyword>
<evidence type="ECO:0000313" key="3">
    <source>
        <dbReference type="Proteomes" id="UP000190837"/>
    </source>
</evidence>
<keyword evidence="1" id="KW-1133">Transmembrane helix</keyword>
<dbReference type="InterPro" id="IPR045655">
    <property type="entry name" value="DUF6394"/>
</dbReference>
<reference evidence="3" key="1">
    <citation type="submission" date="2016-04" db="EMBL/GenBank/DDBJ databases">
        <authorList>
            <person name="Tagini F."/>
        </authorList>
    </citation>
    <scope>NUCLEOTIDE SEQUENCE [LARGE SCALE GENOMIC DNA]</scope>
    <source>
        <strain evidence="3">CHUV0807</strain>
    </source>
</reference>
<feature type="transmembrane region" description="Helical" evidence="1">
    <location>
        <begin position="36"/>
        <end position="54"/>
    </location>
</feature>
<protein>
    <submittedName>
        <fullName evidence="2">Uncharacterized protein</fullName>
    </submittedName>
</protein>
<gene>
    <name evidence="2" type="ORF">CHUV0807_2008</name>
</gene>
<dbReference type="GeneID" id="84790258"/>
<dbReference type="OMA" id="HHAWELF"/>
<dbReference type="Proteomes" id="UP000190837">
    <property type="component" value="Unassembled WGS sequence"/>
</dbReference>
<keyword evidence="1" id="KW-0472">Membrane</keyword>
<feature type="transmembrane region" description="Helical" evidence="1">
    <location>
        <begin position="7"/>
        <end position="24"/>
    </location>
</feature>
<dbReference type="RefSeq" id="WP_004141856.1">
    <property type="nucleotide sequence ID" value="NZ_CAUPBE010000006.1"/>
</dbReference>
<feature type="transmembrane region" description="Helical" evidence="1">
    <location>
        <begin position="61"/>
        <end position="81"/>
    </location>
</feature>
<dbReference type="Pfam" id="PF19931">
    <property type="entry name" value="DUF6394"/>
    <property type="match status" value="1"/>
</dbReference>
<dbReference type="AlphaFoldDB" id="A0A1C3H5Y9"/>
<accession>A0A1C3H5Y9</accession>
<proteinExistence type="predicted"/>
<feature type="transmembrane region" description="Helical" evidence="1">
    <location>
        <begin position="93"/>
        <end position="116"/>
    </location>
</feature>
<organism evidence="2 3">
    <name type="scientific">Cardiobacterium hominis</name>
    <dbReference type="NCBI Taxonomy" id="2718"/>
    <lineage>
        <taxon>Bacteria</taxon>
        <taxon>Pseudomonadati</taxon>
        <taxon>Pseudomonadota</taxon>
        <taxon>Gammaproteobacteria</taxon>
        <taxon>Cardiobacteriales</taxon>
        <taxon>Cardiobacteriaceae</taxon>
        <taxon>Cardiobacterium</taxon>
    </lineage>
</organism>